<feature type="compositionally biased region" description="Polar residues" evidence="1">
    <location>
        <begin position="73"/>
        <end position="85"/>
    </location>
</feature>
<organism evidence="2 3">
    <name type="scientific">Aspergillus terreus</name>
    <dbReference type="NCBI Taxonomy" id="33178"/>
    <lineage>
        <taxon>Eukaryota</taxon>
        <taxon>Fungi</taxon>
        <taxon>Dikarya</taxon>
        <taxon>Ascomycota</taxon>
        <taxon>Pezizomycotina</taxon>
        <taxon>Eurotiomycetes</taxon>
        <taxon>Eurotiomycetidae</taxon>
        <taxon>Eurotiales</taxon>
        <taxon>Aspergillaceae</taxon>
        <taxon>Aspergillus</taxon>
        <taxon>Aspergillus subgen. Circumdati</taxon>
    </lineage>
</organism>
<keyword evidence="3" id="KW-1185">Reference proteome</keyword>
<dbReference type="OrthoDB" id="4524386at2759"/>
<dbReference type="EMBL" id="BLJY01000002">
    <property type="protein sequence ID" value="GFF13329.1"/>
    <property type="molecule type" value="Genomic_DNA"/>
</dbReference>
<feature type="compositionally biased region" description="Polar residues" evidence="1">
    <location>
        <begin position="513"/>
        <end position="522"/>
    </location>
</feature>
<feature type="region of interest" description="Disordered" evidence="1">
    <location>
        <begin position="68"/>
        <end position="88"/>
    </location>
</feature>
<feature type="region of interest" description="Disordered" evidence="1">
    <location>
        <begin position="690"/>
        <end position="732"/>
    </location>
</feature>
<evidence type="ECO:0000313" key="2">
    <source>
        <dbReference type="EMBL" id="GFF13329.1"/>
    </source>
</evidence>
<comment type="caution">
    <text evidence="2">The sequence shown here is derived from an EMBL/GenBank/DDBJ whole genome shotgun (WGS) entry which is preliminary data.</text>
</comment>
<feature type="region of interest" description="Disordered" evidence="1">
    <location>
        <begin position="166"/>
        <end position="374"/>
    </location>
</feature>
<name>A0A5M3YVT0_ASPTE</name>
<evidence type="ECO:0000256" key="1">
    <source>
        <dbReference type="SAM" id="MobiDB-lite"/>
    </source>
</evidence>
<dbReference type="VEuPathDB" id="FungiDB:ATEG_02344"/>
<feature type="compositionally biased region" description="Polar residues" evidence="1">
    <location>
        <begin position="305"/>
        <end position="329"/>
    </location>
</feature>
<sequence>MVAFKRFFLAEKSPSGSPGGDTRAGSLRYVGLPSSKSGSIKSARSRGVEQQFHKIEKQFEVMHDQLQARPMSPRSQAAPSRGSSRLTERTPRHVDLLDALFSSHRYHMQSTTSLSPTTPYNEDIAERNMTQFLQCPPQPPPPKKNVYSRLVSALYQEDVADRNISRNKSFRSLSRRKSARRRGRSFQSTSQFSPDSPGSRPRSRADENQASTALLGRAPSSKGSSPEPVEAITASRQTTPNGSPLRQQRSAPMLLSEQQHEPRRVTSEPTLQVPPSYKQGKRWSNTPLPDSPTLPMMMRRDADPNENQPVQEIQSKKTTNQNTSPTPQSHRPPMAPRSGSKKNVRDLSIDTKLASRGHSTKIGHRAIQPPTPSNYEMKQTPNIAEVMNSPLPAATPTSLSPLPPTDQKIAEIMDMFRQAYTSTQAVTPHPTFETLQDAIIREINSHEAFQRVPVPSQGPPFTPSPTQACFDRTASGAKSPAPGSTRTLSLKDSQFSKLIRRGSFKKHRGGSEANRSISTSVPSKVLRRPSEATTPTRRRHTDAPPPSPGFFDSMIPQEPPREEPVTYMDILLRSQKSAPGFPSRPNPVPEPPKNLGHSHSLGTVSFHSASDAATSPSVFYMRAQTSASSSDSHPSFSVDDSDEEVIQLPSVGIPHVQIQGVDENNVTYFAENTTPQDAYRLMNWPQKARRSVSLRGHAPAAHENRHEHQHHSSRPSKDSRNVVRGARSVESY</sequence>
<dbReference type="AlphaFoldDB" id="A0A5M3YVT0"/>
<feature type="region of interest" description="Disordered" evidence="1">
    <location>
        <begin position="576"/>
        <end position="603"/>
    </location>
</feature>
<feature type="compositionally biased region" description="Basic residues" evidence="1">
    <location>
        <begin position="173"/>
        <end position="184"/>
    </location>
</feature>
<proteinExistence type="predicted"/>
<evidence type="ECO:0000313" key="3">
    <source>
        <dbReference type="Proteomes" id="UP000452235"/>
    </source>
</evidence>
<reference evidence="2 3" key="1">
    <citation type="submission" date="2020-01" db="EMBL/GenBank/DDBJ databases">
        <title>Aspergillus terreus IFO 6365 whole genome shotgun sequence.</title>
        <authorList>
            <person name="Kanamasa S."/>
            <person name="Takahashi H."/>
        </authorList>
    </citation>
    <scope>NUCLEOTIDE SEQUENCE [LARGE SCALE GENOMIC DNA]</scope>
    <source>
        <strain evidence="2 3">IFO 6365</strain>
    </source>
</reference>
<accession>A0A5M3YVT0</accession>
<feature type="compositionally biased region" description="Pro residues" evidence="1">
    <location>
        <begin position="582"/>
        <end position="592"/>
    </location>
</feature>
<feature type="region of interest" description="Disordered" evidence="1">
    <location>
        <begin position="11"/>
        <end position="49"/>
    </location>
</feature>
<feature type="region of interest" description="Disordered" evidence="1">
    <location>
        <begin position="500"/>
        <end position="561"/>
    </location>
</feature>
<protein>
    <submittedName>
        <fullName evidence="2">Uncharacterized protein</fullName>
    </submittedName>
</protein>
<dbReference type="Proteomes" id="UP000452235">
    <property type="component" value="Unassembled WGS sequence"/>
</dbReference>
<feature type="compositionally biased region" description="Polar residues" evidence="1">
    <location>
        <begin position="234"/>
        <end position="250"/>
    </location>
</feature>
<gene>
    <name evidence="2" type="ORF">ATEIFO6365_0002044000</name>
</gene>